<feature type="compositionally biased region" description="Polar residues" evidence="1">
    <location>
        <begin position="29"/>
        <end position="46"/>
    </location>
</feature>
<feature type="region of interest" description="Disordered" evidence="1">
    <location>
        <begin position="1"/>
        <end position="87"/>
    </location>
</feature>
<dbReference type="SUPFAM" id="SSF54928">
    <property type="entry name" value="RNA-binding domain, RBD"/>
    <property type="match status" value="1"/>
</dbReference>
<feature type="compositionally biased region" description="Polar residues" evidence="1">
    <location>
        <begin position="61"/>
        <end position="75"/>
    </location>
</feature>
<reference evidence="2 3" key="1">
    <citation type="submission" date="2016-06" db="EMBL/GenBank/DDBJ databases">
        <title>Evolution of pathogenesis and genome organization in the Tremellales.</title>
        <authorList>
            <person name="Cuomo C."/>
            <person name="Litvintseva A."/>
            <person name="Heitman J."/>
            <person name="Chen Y."/>
            <person name="Sun S."/>
            <person name="Springer D."/>
            <person name="Dromer F."/>
            <person name="Young S."/>
            <person name="Zeng Q."/>
            <person name="Chapman S."/>
            <person name="Gujja S."/>
            <person name="Saif S."/>
            <person name="Birren B."/>
        </authorList>
    </citation>
    <scope>NUCLEOTIDE SEQUENCE [LARGE SCALE GENOMIC DNA]</scope>
    <source>
        <strain evidence="2 3">ATCC 28783</strain>
    </source>
</reference>
<protein>
    <recommendedName>
        <fullName evidence="4">RRM domain-containing protein</fullName>
    </recommendedName>
</protein>
<proteinExistence type="predicted"/>
<keyword evidence="3" id="KW-1185">Reference proteome</keyword>
<feature type="compositionally biased region" description="Basic and acidic residues" evidence="1">
    <location>
        <begin position="1"/>
        <end position="10"/>
    </location>
</feature>
<dbReference type="AlphaFoldDB" id="A0A4Q1BQH4"/>
<organism evidence="2 3">
    <name type="scientific">Tremella mesenterica</name>
    <name type="common">Jelly fungus</name>
    <dbReference type="NCBI Taxonomy" id="5217"/>
    <lineage>
        <taxon>Eukaryota</taxon>
        <taxon>Fungi</taxon>
        <taxon>Dikarya</taxon>
        <taxon>Basidiomycota</taxon>
        <taxon>Agaricomycotina</taxon>
        <taxon>Tremellomycetes</taxon>
        <taxon>Tremellales</taxon>
        <taxon>Tremellaceae</taxon>
        <taxon>Tremella</taxon>
    </lineage>
</organism>
<dbReference type="EMBL" id="SDIL01000021">
    <property type="protein sequence ID" value="RXK40184.1"/>
    <property type="molecule type" value="Genomic_DNA"/>
</dbReference>
<dbReference type="InParanoid" id="A0A4Q1BQH4"/>
<dbReference type="Proteomes" id="UP000289152">
    <property type="component" value="Unassembled WGS sequence"/>
</dbReference>
<evidence type="ECO:0000256" key="1">
    <source>
        <dbReference type="SAM" id="MobiDB-lite"/>
    </source>
</evidence>
<evidence type="ECO:0000313" key="2">
    <source>
        <dbReference type="EMBL" id="RXK40184.1"/>
    </source>
</evidence>
<sequence>MRSKPYERSKPYPKANPDAGPWKHDLAPSVTSLASRISTSQPSLLSRISGGQGKELLPISKSGTSQGFPTPTSNGGKELLGPTRQKRLSRSVVENKAVADALGLGRRGREHVVGGRELLPANRGNNGLFSNGGTELQSSSTVPGGVAGPVSGFMRGVGGQEGVRIVGAAKGSVWVRVGNLAFGTTADDVMSAFSPAPILSAKSSPTSTPEIISVDLEFPSRAEAEIIVGQYNGIVADGNTLHVTILNPSLKERMGGIEQNSSSLSRRMGNGNGNGNGGLRAEAGVFIPRKEPDPAPRELVDEGITGKLYSDQILATQPKTGIITLADPTSSSSAARNRAEVWRTVQPTLTLAQRVGAARR</sequence>
<dbReference type="OrthoDB" id="6159137at2759"/>
<name>A0A4Q1BQH4_TREME</name>
<dbReference type="InterPro" id="IPR035979">
    <property type="entry name" value="RBD_domain_sf"/>
</dbReference>
<evidence type="ECO:0000313" key="3">
    <source>
        <dbReference type="Proteomes" id="UP000289152"/>
    </source>
</evidence>
<evidence type="ECO:0008006" key="4">
    <source>
        <dbReference type="Google" id="ProtNLM"/>
    </source>
</evidence>
<gene>
    <name evidence="2" type="ORF">M231_02458</name>
</gene>
<dbReference type="STRING" id="5217.A0A4Q1BQH4"/>
<comment type="caution">
    <text evidence="2">The sequence shown here is derived from an EMBL/GenBank/DDBJ whole genome shotgun (WGS) entry which is preliminary data.</text>
</comment>
<dbReference type="VEuPathDB" id="FungiDB:TREMEDRAFT_74570"/>
<dbReference type="GO" id="GO:0003676">
    <property type="term" value="F:nucleic acid binding"/>
    <property type="evidence" value="ECO:0007669"/>
    <property type="project" value="InterPro"/>
</dbReference>
<accession>A0A4Q1BQH4</accession>